<dbReference type="EMBL" id="GDJX01019636">
    <property type="protein sequence ID" value="JAT48300.1"/>
    <property type="molecule type" value="Transcribed_RNA"/>
</dbReference>
<reference evidence="2" key="1">
    <citation type="submission" date="2015-07" db="EMBL/GenBank/DDBJ databases">
        <title>Transcriptome Assembly of Anthurium amnicola.</title>
        <authorList>
            <person name="Suzuki J."/>
        </authorList>
    </citation>
    <scope>NUCLEOTIDE SEQUENCE</scope>
</reference>
<feature type="compositionally biased region" description="Acidic residues" evidence="1">
    <location>
        <begin position="18"/>
        <end position="28"/>
    </location>
</feature>
<evidence type="ECO:0000256" key="1">
    <source>
        <dbReference type="SAM" id="MobiDB-lite"/>
    </source>
</evidence>
<organism evidence="2">
    <name type="scientific">Anthurium amnicola</name>
    <dbReference type="NCBI Taxonomy" id="1678845"/>
    <lineage>
        <taxon>Eukaryota</taxon>
        <taxon>Viridiplantae</taxon>
        <taxon>Streptophyta</taxon>
        <taxon>Embryophyta</taxon>
        <taxon>Tracheophyta</taxon>
        <taxon>Spermatophyta</taxon>
        <taxon>Magnoliopsida</taxon>
        <taxon>Liliopsida</taxon>
        <taxon>Araceae</taxon>
        <taxon>Pothoideae</taxon>
        <taxon>Potheae</taxon>
        <taxon>Anthurium</taxon>
    </lineage>
</organism>
<feature type="non-terminal residue" evidence="2">
    <location>
        <position position="1"/>
    </location>
</feature>
<gene>
    <name evidence="2" type="ORF">g.99228</name>
</gene>
<evidence type="ECO:0000313" key="2">
    <source>
        <dbReference type="EMBL" id="JAT48300.1"/>
    </source>
</evidence>
<protein>
    <submittedName>
        <fullName evidence="2">Uncharacterized protein</fullName>
    </submittedName>
</protein>
<name>A0A1D1Y136_9ARAE</name>
<feature type="region of interest" description="Disordered" evidence="1">
    <location>
        <begin position="1"/>
        <end position="32"/>
    </location>
</feature>
<dbReference type="AlphaFoldDB" id="A0A1D1Y136"/>
<proteinExistence type="predicted"/>
<sequence>SLPGRLQVASPRVPLPADDVEEEEEEGSSDGARRMSQFVIFLRGGCMLVGVGKSSGQREGYAFLSGFFSNPQPPPPPPPSPPNIKAVAAQPGEVKVKDKKAVLLTPTWLHVYSFRLPPPPPLLSSHLSYISLSLSLTRPSPWWIVQLHRLANGENRSRLHH</sequence>
<accession>A0A1D1Y136</accession>